<evidence type="ECO:0000313" key="7">
    <source>
        <dbReference type="EMBL" id="MFC6883273.1"/>
    </source>
</evidence>
<dbReference type="InterPro" id="IPR001077">
    <property type="entry name" value="COMT_C"/>
</dbReference>
<dbReference type="InterPro" id="IPR016461">
    <property type="entry name" value="COMT-like"/>
</dbReference>
<dbReference type="CDD" id="cd00090">
    <property type="entry name" value="HTH_ARSR"/>
    <property type="match status" value="1"/>
</dbReference>
<evidence type="ECO:0000256" key="3">
    <source>
        <dbReference type="ARBA" id="ARBA00022691"/>
    </source>
</evidence>
<dbReference type="Pfam" id="PF00891">
    <property type="entry name" value="Methyltransf_2"/>
    <property type="match status" value="1"/>
</dbReference>
<dbReference type="PIRSF" id="PIRSF005739">
    <property type="entry name" value="O-mtase"/>
    <property type="match status" value="1"/>
</dbReference>
<dbReference type="Gene3D" id="1.10.10.10">
    <property type="entry name" value="Winged helix-like DNA-binding domain superfamily/Winged helix DNA-binding domain"/>
    <property type="match status" value="1"/>
</dbReference>
<keyword evidence="2" id="KW-0808">Transferase</keyword>
<dbReference type="Pfam" id="PF08100">
    <property type="entry name" value="Dimerisation"/>
    <property type="match status" value="1"/>
</dbReference>
<keyword evidence="3" id="KW-0949">S-adenosyl-L-methionine</keyword>
<dbReference type="Gene3D" id="3.40.50.150">
    <property type="entry name" value="Vaccinia Virus protein VP39"/>
    <property type="match status" value="1"/>
</dbReference>
<comment type="caution">
    <text evidence="7">The sequence shown here is derived from an EMBL/GenBank/DDBJ whole genome shotgun (WGS) entry which is preliminary data.</text>
</comment>
<dbReference type="PROSITE" id="PS51683">
    <property type="entry name" value="SAM_OMT_II"/>
    <property type="match status" value="1"/>
</dbReference>
<gene>
    <name evidence="7" type="ORF">ACFQKB_26190</name>
</gene>
<reference evidence="8" key="1">
    <citation type="journal article" date="2019" name="Int. J. Syst. Evol. Microbiol.">
        <title>The Global Catalogue of Microorganisms (GCM) 10K type strain sequencing project: providing services to taxonomists for standard genome sequencing and annotation.</title>
        <authorList>
            <consortium name="The Broad Institute Genomics Platform"/>
            <consortium name="The Broad Institute Genome Sequencing Center for Infectious Disease"/>
            <person name="Wu L."/>
            <person name="Ma J."/>
        </authorList>
    </citation>
    <scope>NUCLEOTIDE SEQUENCE [LARGE SCALE GENOMIC DNA]</scope>
    <source>
        <strain evidence="8">JCM 3369</strain>
    </source>
</reference>
<dbReference type="InterPro" id="IPR011991">
    <property type="entry name" value="ArsR-like_HTH"/>
</dbReference>
<dbReference type="SUPFAM" id="SSF53335">
    <property type="entry name" value="S-adenosyl-L-methionine-dependent methyltransferases"/>
    <property type="match status" value="1"/>
</dbReference>
<feature type="domain" description="O-methyltransferase C-terminal" evidence="5">
    <location>
        <begin position="166"/>
        <end position="354"/>
    </location>
</feature>
<proteinExistence type="predicted"/>
<evidence type="ECO:0000256" key="4">
    <source>
        <dbReference type="SAM" id="MobiDB-lite"/>
    </source>
</evidence>
<evidence type="ECO:0000259" key="6">
    <source>
        <dbReference type="Pfam" id="PF08100"/>
    </source>
</evidence>
<keyword evidence="8" id="KW-1185">Reference proteome</keyword>
<dbReference type="Proteomes" id="UP001596380">
    <property type="component" value="Unassembled WGS sequence"/>
</dbReference>
<evidence type="ECO:0000256" key="1">
    <source>
        <dbReference type="ARBA" id="ARBA00022603"/>
    </source>
</evidence>
<dbReference type="InterPro" id="IPR012967">
    <property type="entry name" value="COMT_dimerisation"/>
</dbReference>
<dbReference type="PANTHER" id="PTHR43712:SF2">
    <property type="entry name" value="O-METHYLTRANSFERASE CICE"/>
    <property type="match status" value="1"/>
</dbReference>
<organism evidence="7 8">
    <name type="scientific">Actinomadura yumaensis</name>
    <dbReference type="NCBI Taxonomy" id="111807"/>
    <lineage>
        <taxon>Bacteria</taxon>
        <taxon>Bacillati</taxon>
        <taxon>Actinomycetota</taxon>
        <taxon>Actinomycetes</taxon>
        <taxon>Streptosporangiales</taxon>
        <taxon>Thermomonosporaceae</taxon>
        <taxon>Actinomadura</taxon>
    </lineage>
</organism>
<dbReference type="GO" id="GO:0008168">
    <property type="term" value="F:methyltransferase activity"/>
    <property type="evidence" value="ECO:0007669"/>
    <property type="project" value="UniProtKB-KW"/>
</dbReference>
<evidence type="ECO:0000256" key="2">
    <source>
        <dbReference type="ARBA" id="ARBA00022679"/>
    </source>
</evidence>
<dbReference type="InterPro" id="IPR029063">
    <property type="entry name" value="SAM-dependent_MTases_sf"/>
</dbReference>
<dbReference type="InterPro" id="IPR036390">
    <property type="entry name" value="WH_DNA-bd_sf"/>
</dbReference>
<name>A0ABW2CQ83_9ACTN</name>
<dbReference type="GO" id="GO:0032259">
    <property type="term" value="P:methylation"/>
    <property type="evidence" value="ECO:0007669"/>
    <property type="project" value="UniProtKB-KW"/>
</dbReference>
<evidence type="ECO:0000259" key="5">
    <source>
        <dbReference type="Pfam" id="PF00891"/>
    </source>
</evidence>
<keyword evidence="1 7" id="KW-0489">Methyltransferase</keyword>
<feature type="region of interest" description="Disordered" evidence="4">
    <location>
        <begin position="121"/>
        <end position="162"/>
    </location>
</feature>
<dbReference type="RefSeq" id="WP_378043564.1">
    <property type="nucleotide sequence ID" value="NZ_JBHSXE010000001.1"/>
</dbReference>
<dbReference type="EMBL" id="JBHSXS010000018">
    <property type="protein sequence ID" value="MFC6883273.1"/>
    <property type="molecule type" value="Genomic_DNA"/>
</dbReference>
<feature type="compositionally biased region" description="Pro residues" evidence="4">
    <location>
        <begin position="127"/>
        <end position="140"/>
    </location>
</feature>
<dbReference type="SUPFAM" id="SSF46785">
    <property type="entry name" value="Winged helix' DNA-binding domain"/>
    <property type="match status" value="1"/>
</dbReference>
<evidence type="ECO:0000313" key="8">
    <source>
        <dbReference type="Proteomes" id="UP001596380"/>
    </source>
</evidence>
<dbReference type="PANTHER" id="PTHR43712">
    <property type="entry name" value="PUTATIVE (AFU_ORTHOLOGUE AFUA_4G14580)-RELATED"/>
    <property type="match status" value="1"/>
</dbReference>
<sequence>MTTPTTAPPFAPAKVYELSTAFWQTKLIMTASELGVFARLADGPATRAELGEGLGLKPPALHDFLDALVALGLLERRDGGRYANTAESDFYLVPGKRYYMGHYLTFVDNFMRPTWDGLAEMLRTGKPPAPQGPPPGPPAPNGAGPDAGQSAGQGARNGAEAVQKEGSEFFEHTYANVDLQRMFMEAQDSLSSEIAWEISRRVDWSQWRTLVDLGGARGNTAGILLEAHPHLTATVFDMPPIEPLFHEHMERLGVAGRARYQGGDWFENPLPEGDVLLCGHALHNWTTDQRRTVIAKAYDAVLPGGAFLVHDLMIDAGRERLNPLMLSLAMTLSVGGSGYTAEECTGWLAEAGFEDVEAIPLQDHDGHTVVLGRKPR</sequence>
<protein>
    <submittedName>
        <fullName evidence="7">Methyltransferase</fullName>
    </submittedName>
</protein>
<dbReference type="InterPro" id="IPR036388">
    <property type="entry name" value="WH-like_DNA-bd_sf"/>
</dbReference>
<accession>A0ABW2CQ83</accession>
<feature type="domain" description="O-methyltransferase dimerisation" evidence="6">
    <location>
        <begin position="17"/>
        <end position="93"/>
    </location>
</feature>